<dbReference type="Proteomes" id="UP000587527">
    <property type="component" value="Unassembled WGS sequence"/>
</dbReference>
<gene>
    <name evidence="1" type="ORF">F4553_000815</name>
</gene>
<reference evidence="1 2" key="1">
    <citation type="submission" date="2020-08" db="EMBL/GenBank/DDBJ databases">
        <title>Sequencing the genomes of 1000 actinobacteria strains.</title>
        <authorList>
            <person name="Klenk H.-P."/>
        </authorList>
    </citation>
    <scope>NUCLEOTIDE SEQUENCE [LARGE SCALE GENOMIC DNA]</scope>
    <source>
        <strain evidence="1 2">DSM 45362</strain>
    </source>
</reference>
<proteinExistence type="predicted"/>
<evidence type="ECO:0000313" key="1">
    <source>
        <dbReference type="EMBL" id="MBB5867436.1"/>
    </source>
</evidence>
<dbReference type="RefSeq" id="WP_184832140.1">
    <property type="nucleotide sequence ID" value="NZ_JACHMN010000001.1"/>
</dbReference>
<dbReference type="EMBL" id="JACHMN010000001">
    <property type="protein sequence ID" value="MBB5867436.1"/>
    <property type="molecule type" value="Genomic_DNA"/>
</dbReference>
<protein>
    <submittedName>
        <fullName evidence="1">Uncharacterized protein</fullName>
    </submittedName>
</protein>
<dbReference type="AlphaFoldDB" id="A0A841BJQ9"/>
<comment type="caution">
    <text evidence="1">The sequence shown here is derived from an EMBL/GenBank/DDBJ whole genome shotgun (WGS) entry which is preliminary data.</text>
</comment>
<keyword evidence="2" id="KW-1185">Reference proteome</keyword>
<sequence length="159" mass="17295">MLEATKTSVWKNRYAISADGRPLAVWDGSLWTAGGTFELGGRRYRVRGNMWGSTYGMVDQDDTPVAAARRVGRKSWTVEAGGQTYAFHRASLWRDEQELRSADGRRLGSVRRTSMWRGDAVADLPSLQLPVQIFVLAVVLTMWDSSSATGAAGAVAAAG</sequence>
<accession>A0A841BJQ9</accession>
<name>A0A841BJQ9_9ACTN</name>
<evidence type="ECO:0000313" key="2">
    <source>
        <dbReference type="Proteomes" id="UP000587527"/>
    </source>
</evidence>
<organism evidence="1 2">
    <name type="scientific">Allocatelliglobosispora scoriae</name>
    <dbReference type="NCBI Taxonomy" id="643052"/>
    <lineage>
        <taxon>Bacteria</taxon>
        <taxon>Bacillati</taxon>
        <taxon>Actinomycetota</taxon>
        <taxon>Actinomycetes</taxon>
        <taxon>Micromonosporales</taxon>
        <taxon>Micromonosporaceae</taxon>
        <taxon>Allocatelliglobosispora</taxon>
    </lineage>
</organism>